<dbReference type="GeneTree" id="ENSGT00860000135013"/>
<dbReference type="STRING" id="303518.ENSPNYP00000016155"/>
<dbReference type="SUPFAM" id="SSF48726">
    <property type="entry name" value="Immunoglobulin"/>
    <property type="match status" value="1"/>
</dbReference>
<organism evidence="2">
    <name type="scientific">Pundamilia nyererei</name>
    <dbReference type="NCBI Taxonomy" id="303518"/>
    <lineage>
        <taxon>Eukaryota</taxon>
        <taxon>Metazoa</taxon>
        <taxon>Chordata</taxon>
        <taxon>Craniata</taxon>
        <taxon>Vertebrata</taxon>
        <taxon>Euteleostomi</taxon>
        <taxon>Actinopterygii</taxon>
        <taxon>Neopterygii</taxon>
        <taxon>Teleostei</taxon>
        <taxon>Neoteleostei</taxon>
        <taxon>Acanthomorphata</taxon>
        <taxon>Ovalentaria</taxon>
        <taxon>Cichlomorphae</taxon>
        <taxon>Cichliformes</taxon>
        <taxon>Cichlidae</taxon>
        <taxon>African cichlids</taxon>
        <taxon>Pseudocrenilabrinae</taxon>
        <taxon>Haplochromini</taxon>
        <taxon>Pundamilia</taxon>
    </lineage>
</organism>
<dbReference type="InterPro" id="IPR013783">
    <property type="entry name" value="Ig-like_fold"/>
</dbReference>
<feature type="domain" description="Immunoglobulin I-set" evidence="1">
    <location>
        <begin position="37"/>
        <end position="133"/>
    </location>
</feature>
<accession>A0A3B4FZU4</accession>
<evidence type="ECO:0000259" key="1">
    <source>
        <dbReference type="Pfam" id="PF07679"/>
    </source>
</evidence>
<dbReference type="Ensembl" id="ENSPNYT00000016560.1">
    <property type="protein sequence ID" value="ENSPNYP00000016155.1"/>
    <property type="gene ID" value="ENSPNYG00000012243.1"/>
</dbReference>
<protein>
    <recommendedName>
        <fullName evidence="1">Immunoglobulin I-set domain-containing protein</fullName>
    </recommendedName>
</protein>
<sequence length="158" mass="16966">MLADLLRDLAISFLIQLLGYILTGARCELLVSPAGPSLVNALAGENVTLAVSFSGAPDPVVSWFKGVLNIATWTINSSADPPVAATFSSVIRIDKQSANLTFFNVPLNYTSDYTIEMVKSGMSKASTTFTLKIFGEWAYLAGRRAVVDGLDKMLNITL</sequence>
<reference evidence="2" key="1">
    <citation type="submission" date="2023-09" db="UniProtKB">
        <authorList>
            <consortium name="Ensembl"/>
        </authorList>
    </citation>
    <scope>IDENTIFICATION</scope>
</reference>
<evidence type="ECO:0000313" key="2">
    <source>
        <dbReference type="Ensembl" id="ENSPNYP00000016155.1"/>
    </source>
</evidence>
<name>A0A3B4FZU4_9CICH</name>
<dbReference type="InterPro" id="IPR013098">
    <property type="entry name" value="Ig_I-set"/>
</dbReference>
<dbReference type="Gene3D" id="2.60.40.10">
    <property type="entry name" value="Immunoglobulins"/>
    <property type="match status" value="1"/>
</dbReference>
<dbReference type="InterPro" id="IPR036179">
    <property type="entry name" value="Ig-like_dom_sf"/>
</dbReference>
<dbReference type="AlphaFoldDB" id="A0A3B4FZU4"/>
<proteinExistence type="predicted"/>
<dbReference type="Pfam" id="PF07679">
    <property type="entry name" value="I-set"/>
    <property type="match status" value="1"/>
</dbReference>